<protein>
    <submittedName>
        <fullName evidence="1">Uncharacterized protein</fullName>
    </submittedName>
</protein>
<reference evidence="1 2" key="1">
    <citation type="submission" date="2018-08" db="EMBL/GenBank/DDBJ databases">
        <title>A genome reference for cultivated species of the human gut microbiota.</title>
        <authorList>
            <person name="Zou Y."/>
            <person name="Xue W."/>
            <person name="Luo G."/>
        </authorList>
    </citation>
    <scope>NUCLEOTIDE SEQUENCE [LARGE SCALE GENOMIC DNA]</scope>
    <source>
        <strain evidence="1 2">AF16-31</strain>
    </source>
</reference>
<comment type="caution">
    <text evidence="1">The sequence shown here is derived from an EMBL/GenBank/DDBJ whole genome shotgun (WGS) entry which is preliminary data.</text>
</comment>
<accession>A0A412T528</accession>
<evidence type="ECO:0000313" key="2">
    <source>
        <dbReference type="Proteomes" id="UP000285693"/>
    </source>
</evidence>
<dbReference type="Proteomes" id="UP000285693">
    <property type="component" value="Unassembled WGS sequence"/>
</dbReference>
<dbReference type="OrthoDB" id="48384at2"/>
<dbReference type="RefSeq" id="WP_117824072.1">
    <property type="nucleotide sequence ID" value="NZ_JADMWX010000028.1"/>
</dbReference>
<gene>
    <name evidence="1" type="ORF">DWW65_09880</name>
</gene>
<sequence>MADEKRNTANDTQYYYDVKNEKVLMIFDGMVDGEDNPELIEKILVMHGKQQQKQQEDLDDAAVYRICGDIRMRFQEEQ</sequence>
<proteinExistence type="predicted"/>
<evidence type="ECO:0000313" key="1">
    <source>
        <dbReference type="EMBL" id="RGU45030.1"/>
    </source>
</evidence>
<dbReference type="EMBL" id="QRXY01000012">
    <property type="protein sequence ID" value="RGU45030.1"/>
    <property type="molecule type" value="Genomic_DNA"/>
</dbReference>
<dbReference type="AlphaFoldDB" id="A0A412T528"/>
<organism evidence="1 2">
    <name type="scientific">Coprococcus comes</name>
    <dbReference type="NCBI Taxonomy" id="410072"/>
    <lineage>
        <taxon>Bacteria</taxon>
        <taxon>Bacillati</taxon>
        <taxon>Bacillota</taxon>
        <taxon>Clostridia</taxon>
        <taxon>Lachnospirales</taxon>
        <taxon>Lachnospiraceae</taxon>
        <taxon>Coprococcus</taxon>
    </lineage>
</organism>
<name>A0A412T528_9FIRM</name>